<dbReference type="InterPro" id="IPR012795">
    <property type="entry name" value="tRNA_Ile_lys_synt_N"/>
</dbReference>
<dbReference type="GO" id="GO:0006400">
    <property type="term" value="P:tRNA modification"/>
    <property type="evidence" value="ECO:0007669"/>
    <property type="project" value="UniProtKB-UniRule"/>
</dbReference>
<evidence type="ECO:0000256" key="6">
    <source>
        <dbReference type="HAMAP-Rule" id="MF_01161"/>
    </source>
</evidence>
<accession>A0A553UK89</accession>
<evidence type="ECO:0000256" key="3">
    <source>
        <dbReference type="ARBA" id="ARBA00022741"/>
    </source>
</evidence>
<comment type="domain">
    <text evidence="6">The N-terminal region contains the highly conserved SGGXDS motif, predicted to be a P-loop motif involved in ATP binding.</text>
</comment>
<keyword evidence="6" id="KW-0963">Cytoplasm</keyword>
<proteinExistence type="inferred from homology"/>
<keyword evidence="3 6" id="KW-0547">Nucleotide-binding</keyword>
<organism evidence="8 9">
    <name type="scientific">Helicobacter mehlei</name>
    <dbReference type="NCBI Taxonomy" id="2316080"/>
    <lineage>
        <taxon>Bacteria</taxon>
        <taxon>Pseudomonadati</taxon>
        <taxon>Campylobacterota</taxon>
        <taxon>Epsilonproteobacteria</taxon>
        <taxon>Campylobacterales</taxon>
        <taxon>Helicobacteraceae</taxon>
        <taxon>Helicobacter</taxon>
    </lineage>
</organism>
<comment type="similarity">
    <text evidence="6">Belongs to the tRNA(Ile)-lysidine synthase family.</text>
</comment>
<dbReference type="InterPro" id="IPR014729">
    <property type="entry name" value="Rossmann-like_a/b/a_fold"/>
</dbReference>
<feature type="domain" description="tRNA(Ile)-lysidine/2-thiocytidine synthase N-terminal" evidence="7">
    <location>
        <begin position="15"/>
        <end position="187"/>
    </location>
</feature>
<evidence type="ECO:0000256" key="4">
    <source>
        <dbReference type="ARBA" id="ARBA00022840"/>
    </source>
</evidence>
<keyword evidence="4 6" id="KW-0067">ATP-binding</keyword>
<comment type="catalytic activity">
    <reaction evidence="5 6">
        <text>cytidine(34) in tRNA(Ile2) + L-lysine + ATP = lysidine(34) in tRNA(Ile2) + AMP + diphosphate + H(+)</text>
        <dbReference type="Rhea" id="RHEA:43744"/>
        <dbReference type="Rhea" id="RHEA-COMP:10625"/>
        <dbReference type="Rhea" id="RHEA-COMP:10670"/>
        <dbReference type="ChEBI" id="CHEBI:15378"/>
        <dbReference type="ChEBI" id="CHEBI:30616"/>
        <dbReference type="ChEBI" id="CHEBI:32551"/>
        <dbReference type="ChEBI" id="CHEBI:33019"/>
        <dbReference type="ChEBI" id="CHEBI:82748"/>
        <dbReference type="ChEBI" id="CHEBI:83665"/>
        <dbReference type="ChEBI" id="CHEBI:456215"/>
        <dbReference type="EC" id="6.3.4.19"/>
    </reaction>
</comment>
<dbReference type="GO" id="GO:0032267">
    <property type="term" value="F:tRNA(Ile)-lysidine synthase activity"/>
    <property type="evidence" value="ECO:0007669"/>
    <property type="project" value="UniProtKB-EC"/>
</dbReference>
<evidence type="ECO:0000313" key="9">
    <source>
        <dbReference type="Proteomes" id="UP000319322"/>
    </source>
</evidence>
<dbReference type="InterPro" id="IPR011063">
    <property type="entry name" value="TilS/TtcA_N"/>
</dbReference>
<evidence type="ECO:0000256" key="2">
    <source>
        <dbReference type="ARBA" id="ARBA00022694"/>
    </source>
</evidence>
<protein>
    <recommendedName>
        <fullName evidence="6">tRNA(Ile)-lysidine synthase</fullName>
        <ecNumber evidence="6">6.3.4.19</ecNumber>
    </recommendedName>
    <alternativeName>
        <fullName evidence="6">tRNA(Ile)-2-lysyl-cytidine synthase</fullName>
    </alternativeName>
    <alternativeName>
        <fullName evidence="6">tRNA(Ile)-lysidine synthetase</fullName>
    </alternativeName>
</protein>
<dbReference type="RefSeq" id="WP_120948685.1">
    <property type="nucleotide sequence ID" value="NZ_QXQS01000020.1"/>
</dbReference>
<dbReference type="CDD" id="cd01992">
    <property type="entry name" value="TilS_N"/>
    <property type="match status" value="1"/>
</dbReference>
<dbReference type="HAMAP" id="MF_01161">
    <property type="entry name" value="tRNA_Ile_lys_synt"/>
    <property type="match status" value="1"/>
</dbReference>
<comment type="caution">
    <text evidence="8">The sequence shown here is derived from an EMBL/GenBank/DDBJ whole genome shotgun (WGS) entry which is preliminary data.</text>
</comment>
<name>A0A553UK89_9HELI</name>
<keyword evidence="2 6" id="KW-0819">tRNA processing</keyword>
<dbReference type="GO" id="GO:0005524">
    <property type="term" value="F:ATP binding"/>
    <property type="evidence" value="ECO:0007669"/>
    <property type="project" value="UniProtKB-UniRule"/>
</dbReference>
<keyword evidence="9" id="KW-1185">Reference proteome</keyword>
<dbReference type="GO" id="GO:0005737">
    <property type="term" value="C:cytoplasm"/>
    <property type="evidence" value="ECO:0007669"/>
    <property type="project" value="UniProtKB-SubCell"/>
</dbReference>
<evidence type="ECO:0000256" key="1">
    <source>
        <dbReference type="ARBA" id="ARBA00022598"/>
    </source>
</evidence>
<dbReference type="Gene3D" id="3.40.50.620">
    <property type="entry name" value="HUPs"/>
    <property type="match status" value="1"/>
</dbReference>
<reference evidence="8" key="2">
    <citation type="submission" date="2019-07" db="EMBL/GenBank/DDBJ databases">
        <authorList>
            <person name="Papic B."/>
        </authorList>
    </citation>
    <scope>NUCLEOTIDE SEQUENCE [LARGE SCALE GENOMIC DNA]</scope>
    <source>
        <strain evidence="8">L8b</strain>
    </source>
</reference>
<dbReference type="PANTHER" id="PTHR43033">
    <property type="entry name" value="TRNA(ILE)-LYSIDINE SYNTHASE-RELATED"/>
    <property type="match status" value="1"/>
</dbReference>
<dbReference type="SUPFAM" id="SSF52402">
    <property type="entry name" value="Adenine nucleotide alpha hydrolases-like"/>
    <property type="match status" value="1"/>
</dbReference>
<dbReference type="NCBIfam" id="TIGR02432">
    <property type="entry name" value="lysidine_TilS_N"/>
    <property type="match status" value="1"/>
</dbReference>
<dbReference type="Proteomes" id="UP000319322">
    <property type="component" value="Unassembled WGS sequence"/>
</dbReference>
<dbReference type="EMBL" id="VKGC01000025">
    <property type="protein sequence ID" value="TSA80618.1"/>
    <property type="molecule type" value="Genomic_DNA"/>
</dbReference>
<gene>
    <name evidence="6 8" type="primary">tilS</name>
    <name evidence="8" type="ORF">FNE76_07195</name>
</gene>
<evidence type="ECO:0000259" key="7">
    <source>
        <dbReference type="Pfam" id="PF01171"/>
    </source>
</evidence>
<dbReference type="AlphaFoldDB" id="A0A553UK89"/>
<comment type="subcellular location">
    <subcellularLocation>
        <location evidence="6">Cytoplasm</location>
    </subcellularLocation>
</comment>
<feature type="binding site" evidence="6">
    <location>
        <begin position="20"/>
        <end position="25"/>
    </location>
    <ligand>
        <name>ATP</name>
        <dbReference type="ChEBI" id="CHEBI:30616"/>
    </ligand>
</feature>
<dbReference type="PANTHER" id="PTHR43033:SF1">
    <property type="entry name" value="TRNA(ILE)-LYSIDINE SYNTHASE-RELATED"/>
    <property type="match status" value="1"/>
</dbReference>
<evidence type="ECO:0000256" key="5">
    <source>
        <dbReference type="ARBA" id="ARBA00048539"/>
    </source>
</evidence>
<evidence type="ECO:0000313" key="8">
    <source>
        <dbReference type="EMBL" id="TSA80618.1"/>
    </source>
</evidence>
<keyword evidence="1 6" id="KW-0436">Ligase</keyword>
<dbReference type="EC" id="6.3.4.19" evidence="6"/>
<reference evidence="8" key="1">
    <citation type="submission" date="2019-07" db="EMBL/GenBank/DDBJ databases">
        <title>Helicobacter labacensis sp. nov., Helicobacter mehlei sp. nov. and Helicobacter vulpis sp. nov., isolated from gastric mucosa of red fox (Vulpis vulpis).</title>
        <authorList>
            <person name="Kusar D."/>
            <person name="Gruntar I."/>
            <person name="Pate M."/>
            <person name="Zajc U."/>
            <person name="Ocepek M."/>
        </authorList>
    </citation>
    <scope>NUCLEOTIDE SEQUENCE [LARGE SCALE GENOMIC DNA]</scope>
    <source>
        <strain evidence="8">L8b</strain>
    </source>
</reference>
<dbReference type="Pfam" id="PF01171">
    <property type="entry name" value="ATP_bind_3"/>
    <property type="match status" value="1"/>
</dbReference>
<sequence length="348" mass="40398">MITLEGLESWQNKRCLLGFSGGGDSVALFYLLLEQGVHFDLAIVHYALRDQADQEVRYALKLGRQHTKSVHVCYAPLRGGNLEARARTRRYAFFARLSLLFGYECVILAHHLNDKLEWFLMQLAKGASLQTLLGFEALESREHYTLARPLLYTPKNTLKDYLHAHNYRYFEDYSNANQRFKRNVFRHALSDVFLNLKGTSQGLKRSFQALALEKTRLYPPIKMVCIARVWVFKENSQNVYYIDRLLKRLGYVLSQPQRLELERQHFNTIFSTQTKVYCVGALGGFVFVGTRSHTKPIALPKIYKDRCRTLKIPFNLRQILYSSKWQEHLEAIKHAKDTLCAPSNLRAS</sequence>
<dbReference type="InterPro" id="IPR012094">
    <property type="entry name" value="tRNA_Ile_lys_synt"/>
</dbReference>
<comment type="function">
    <text evidence="6">Ligates lysine onto the cytidine present at position 34 of the AUA codon-specific tRNA(Ile) that contains the anticodon CAU, in an ATP-dependent manner. Cytidine is converted to lysidine, thus changing the amino acid specificity of the tRNA from methionine to isoleucine.</text>
</comment>